<dbReference type="AlphaFoldDB" id="A0A2N0Z183"/>
<dbReference type="InterPro" id="IPR001926">
    <property type="entry name" value="TrpB-like_PALP"/>
</dbReference>
<reference evidence="6 7" key="1">
    <citation type="journal article" date="2003" name="Int. J. Syst. Evol. Microbiol.">
        <title>Bacillus nealsonii sp. nov., isolated from a spacecraft-assembly facility, whose spores are gamma-radiation resistant.</title>
        <authorList>
            <person name="Venkateswaran K."/>
            <person name="Kempf M."/>
            <person name="Chen F."/>
            <person name="Satomi M."/>
            <person name="Nicholson W."/>
            <person name="Kern R."/>
        </authorList>
    </citation>
    <scope>NUCLEOTIDE SEQUENCE [LARGE SCALE GENOMIC DNA]</scope>
    <source>
        <strain evidence="6 7">FO-92</strain>
    </source>
</reference>
<evidence type="ECO:0000256" key="1">
    <source>
        <dbReference type="ARBA" id="ARBA00001933"/>
    </source>
</evidence>
<dbReference type="GO" id="GO:0036088">
    <property type="term" value="P:D-serine catabolic process"/>
    <property type="evidence" value="ECO:0007669"/>
    <property type="project" value="TreeGrafter"/>
</dbReference>
<name>A0A2N0Z183_9BACI</name>
<keyword evidence="7" id="KW-1185">Reference proteome</keyword>
<dbReference type="Gene3D" id="3.40.50.1100">
    <property type="match status" value="2"/>
</dbReference>
<dbReference type="SUPFAM" id="SSF53686">
    <property type="entry name" value="Tryptophan synthase beta subunit-like PLP-dependent enzymes"/>
    <property type="match status" value="1"/>
</dbReference>
<gene>
    <name evidence="4" type="primary">dsdA</name>
    <name evidence="6" type="ORF">CWS01_12515</name>
</gene>
<evidence type="ECO:0000313" key="6">
    <source>
        <dbReference type="EMBL" id="PKG23270.1"/>
    </source>
</evidence>
<feature type="modified residue" description="N6-(pyridoxal phosphate)lysine" evidence="4">
    <location>
        <position position="118"/>
    </location>
</feature>
<comment type="catalytic activity">
    <reaction evidence="4">
        <text>D-serine = pyruvate + NH4(+)</text>
        <dbReference type="Rhea" id="RHEA:13977"/>
        <dbReference type="ChEBI" id="CHEBI:15361"/>
        <dbReference type="ChEBI" id="CHEBI:28938"/>
        <dbReference type="ChEBI" id="CHEBI:35247"/>
        <dbReference type="EC" id="4.3.1.18"/>
    </reaction>
</comment>
<dbReference type="EC" id="4.3.1.18" evidence="4"/>
<dbReference type="InterPro" id="IPR050147">
    <property type="entry name" value="Ser/Thr_Dehydratase"/>
</dbReference>
<dbReference type="Proteomes" id="UP000233375">
    <property type="component" value="Unassembled WGS sequence"/>
</dbReference>
<evidence type="ECO:0000313" key="7">
    <source>
        <dbReference type="Proteomes" id="UP000233375"/>
    </source>
</evidence>
<proteinExistence type="inferred from homology"/>
<dbReference type="GO" id="GO:0008721">
    <property type="term" value="F:D-serine ammonia-lyase activity"/>
    <property type="evidence" value="ECO:0007669"/>
    <property type="project" value="UniProtKB-EC"/>
</dbReference>
<protein>
    <recommendedName>
        <fullName evidence="4">Probable D-serine dehydratase</fullName>
        <ecNumber evidence="4">4.3.1.18</ecNumber>
    </recommendedName>
    <alternativeName>
        <fullName evidence="4">D-serine deaminase</fullName>
        <shortName evidence="4">DSD</shortName>
    </alternativeName>
</protein>
<dbReference type="Pfam" id="PF00291">
    <property type="entry name" value="PALP"/>
    <property type="match status" value="1"/>
</dbReference>
<comment type="caution">
    <text evidence="6">The sequence shown here is derived from an EMBL/GenBank/DDBJ whole genome shotgun (WGS) entry which is preliminary data.</text>
</comment>
<dbReference type="PANTHER" id="PTHR48078:SF9">
    <property type="entry name" value="D-SERINE DEHYDRATASE"/>
    <property type="match status" value="1"/>
</dbReference>
<keyword evidence="2 4" id="KW-0663">Pyridoxal phosphate</keyword>
<evidence type="ECO:0000256" key="3">
    <source>
        <dbReference type="ARBA" id="ARBA00023239"/>
    </source>
</evidence>
<comment type="cofactor">
    <cofactor evidence="1 4">
        <name>pyridoxal 5'-phosphate</name>
        <dbReference type="ChEBI" id="CHEBI:597326"/>
    </cofactor>
</comment>
<dbReference type="NCBIfam" id="TIGR02035">
    <property type="entry name" value="D_Ser_am_lyase"/>
    <property type="match status" value="1"/>
</dbReference>
<dbReference type="InterPro" id="IPR036052">
    <property type="entry name" value="TrpB-like_PALP_sf"/>
</dbReference>
<dbReference type="PANTHER" id="PTHR48078">
    <property type="entry name" value="THREONINE DEHYDRATASE, MITOCHONDRIAL-RELATED"/>
    <property type="match status" value="1"/>
</dbReference>
<dbReference type="EMBL" id="PISE01000026">
    <property type="protein sequence ID" value="PKG23270.1"/>
    <property type="molecule type" value="Genomic_DNA"/>
</dbReference>
<sequence>MGKRMTNKSLKKLLQDYPLLRSITKYQEVCWINEKKNELPVATIKEVNMEEAIKRLQRFAPVIAEWFPETHSDFGLIESSLQQIPLFKQAMEKKENQIFFGNWFVKSDHQLPISGSVKARGGIYEVLKFAEKLALENKLIDQKESYRKLLFPSIKSFFADFTIIVGSTGNLGLSIGIIGRKLGFQVIVHMSKDAKTWKKDKLKEIGATVVEHDADYSVAVEQGRKEAEKDSFCYFIDDENSTHLFEGYATAAYRLEEQLHAKQILVDENHPLFVYLPCGVGGAPGGIAYGLKKVFQKNVHCFFAEPTHSPAMLTRLYTNIKDISVQDLQLDNQTEADGLAVGKASEFVADHIGSFISGCYTISDNELFRLQALLFETEKEYLEPSALAGFYGPITIKSYTEKEKLYENMPQSTHVFWGTGGMLVPEGIRQEQLDFGKTML</sequence>
<evidence type="ECO:0000256" key="2">
    <source>
        <dbReference type="ARBA" id="ARBA00022898"/>
    </source>
</evidence>
<feature type="domain" description="Tryptophan synthase beta chain-like PALP" evidence="5">
    <location>
        <begin position="103"/>
        <end position="392"/>
    </location>
</feature>
<evidence type="ECO:0000256" key="4">
    <source>
        <dbReference type="HAMAP-Rule" id="MF_01030"/>
    </source>
</evidence>
<dbReference type="GO" id="GO:0030170">
    <property type="term" value="F:pyridoxal phosphate binding"/>
    <property type="evidence" value="ECO:0007669"/>
    <property type="project" value="InterPro"/>
</dbReference>
<dbReference type="InterPro" id="IPR011780">
    <property type="entry name" value="D_Ser_am_lyase"/>
</dbReference>
<comment type="similarity">
    <text evidence="4">Belongs to the serine/threonine dehydratase family. DsdA subfamily.</text>
</comment>
<dbReference type="GO" id="GO:0009097">
    <property type="term" value="P:isoleucine biosynthetic process"/>
    <property type="evidence" value="ECO:0007669"/>
    <property type="project" value="TreeGrafter"/>
</dbReference>
<evidence type="ECO:0000259" key="5">
    <source>
        <dbReference type="Pfam" id="PF00291"/>
    </source>
</evidence>
<accession>A0A2N0Z183</accession>
<organism evidence="6 7">
    <name type="scientific">Niallia nealsonii</name>
    <dbReference type="NCBI Taxonomy" id="115979"/>
    <lineage>
        <taxon>Bacteria</taxon>
        <taxon>Bacillati</taxon>
        <taxon>Bacillota</taxon>
        <taxon>Bacilli</taxon>
        <taxon>Bacillales</taxon>
        <taxon>Bacillaceae</taxon>
        <taxon>Niallia</taxon>
    </lineage>
</organism>
<dbReference type="OrthoDB" id="9780546at2"/>
<dbReference type="GO" id="GO:0016836">
    <property type="term" value="F:hydro-lyase activity"/>
    <property type="evidence" value="ECO:0007669"/>
    <property type="project" value="UniProtKB-UniRule"/>
</dbReference>
<keyword evidence="3 4" id="KW-0456">Lyase</keyword>
<dbReference type="HAMAP" id="MF_01030">
    <property type="entry name" value="D_Ser_dehydrat"/>
    <property type="match status" value="1"/>
</dbReference>
<dbReference type="NCBIfam" id="NF002823">
    <property type="entry name" value="PRK02991.1"/>
    <property type="match status" value="1"/>
</dbReference>